<keyword evidence="2" id="KW-1185">Reference proteome</keyword>
<gene>
    <name evidence="1" type="ORF">KSF_075470</name>
</gene>
<protein>
    <submittedName>
        <fullName evidence="1">Uncharacterized protein</fullName>
    </submittedName>
</protein>
<name>A0A8J3IL03_9CHLR</name>
<organism evidence="1 2">
    <name type="scientific">Reticulibacter mediterranei</name>
    <dbReference type="NCBI Taxonomy" id="2778369"/>
    <lineage>
        <taxon>Bacteria</taxon>
        <taxon>Bacillati</taxon>
        <taxon>Chloroflexota</taxon>
        <taxon>Ktedonobacteria</taxon>
        <taxon>Ktedonobacterales</taxon>
        <taxon>Reticulibacteraceae</taxon>
        <taxon>Reticulibacter</taxon>
    </lineage>
</organism>
<proteinExistence type="predicted"/>
<accession>A0A8J3IL03</accession>
<dbReference type="EMBL" id="BNJK01000001">
    <property type="protein sequence ID" value="GHO97499.1"/>
    <property type="molecule type" value="Genomic_DNA"/>
</dbReference>
<comment type="caution">
    <text evidence="1">The sequence shown here is derived from an EMBL/GenBank/DDBJ whole genome shotgun (WGS) entry which is preliminary data.</text>
</comment>
<dbReference type="AlphaFoldDB" id="A0A8J3IL03"/>
<evidence type="ECO:0000313" key="1">
    <source>
        <dbReference type="EMBL" id="GHO97499.1"/>
    </source>
</evidence>
<dbReference type="RefSeq" id="WP_220208043.1">
    <property type="nucleotide sequence ID" value="NZ_BNJK01000001.1"/>
</dbReference>
<sequence>MATIKALGDANAFPKLLASSRETGWEGIEVSAFHEPSQLEEWQIPGIKDTSLALVIRGSLHLEQRPVNGAWKQYVLAPGHLLLNPGENIELPPV</sequence>
<reference evidence="1" key="1">
    <citation type="submission" date="2020-10" db="EMBL/GenBank/DDBJ databases">
        <title>Taxonomic study of unclassified bacteria belonging to the class Ktedonobacteria.</title>
        <authorList>
            <person name="Yabe S."/>
            <person name="Wang C.M."/>
            <person name="Zheng Y."/>
            <person name="Sakai Y."/>
            <person name="Cavaletti L."/>
            <person name="Monciardini P."/>
            <person name="Donadio S."/>
        </authorList>
    </citation>
    <scope>NUCLEOTIDE SEQUENCE</scope>
    <source>
        <strain evidence="1">ID150040</strain>
    </source>
</reference>
<dbReference type="Proteomes" id="UP000597444">
    <property type="component" value="Unassembled WGS sequence"/>
</dbReference>
<evidence type="ECO:0000313" key="2">
    <source>
        <dbReference type="Proteomes" id="UP000597444"/>
    </source>
</evidence>